<dbReference type="InterPro" id="IPR007757">
    <property type="entry name" value="MT-A70-like"/>
</dbReference>
<gene>
    <name evidence="4" type="ORF">S03H2_20536</name>
</gene>
<dbReference type="SUPFAM" id="SSF53335">
    <property type="entry name" value="S-adenosyl-L-methionine-dependent methyltransferases"/>
    <property type="match status" value="1"/>
</dbReference>
<comment type="caution">
    <text evidence="4">The sequence shown here is derived from an EMBL/GenBank/DDBJ whole genome shotgun (WGS) entry which is preliminary data.</text>
</comment>
<organism evidence="4">
    <name type="scientific">marine sediment metagenome</name>
    <dbReference type="NCBI Taxonomy" id="412755"/>
    <lineage>
        <taxon>unclassified sequences</taxon>
        <taxon>metagenomes</taxon>
        <taxon>ecological metagenomes</taxon>
    </lineage>
</organism>
<name>X1EWS5_9ZZZZ</name>
<dbReference type="PANTHER" id="PTHR12829:SF7">
    <property type="entry name" value="N6-ADENOSINE-METHYLTRANSFERASE CATALYTIC SUBUNIT"/>
    <property type="match status" value="1"/>
</dbReference>
<evidence type="ECO:0000256" key="3">
    <source>
        <dbReference type="ARBA" id="ARBA00022691"/>
    </source>
</evidence>
<dbReference type="EMBL" id="BARU01010831">
    <property type="protein sequence ID" value="GAH37856.1"/>
    <property type="molecule type" value="Genomic_DNA"/>
</dbReference>
<evidence type="ECO:0000256" key="1">
    <source>
        <dbReference type="ARBA" id="ARBA00022603"/>
    </source>
</evidence>
<dbReference type="AlphaFoldDB" id="X1EWS5"/>
<accession>X1EWS5</accession>
<dbReference type="PANTHER" id="PTHR12829">
    <property type="entry name" value="N6-ADENOSINE-METHYLTRANSFERASE"/>
    <property type="match status" value="1"/>
</dbReference>
<dbReference type="Pfam" id="PF05063">
    <property type="entry name" value="MT-A70"/>
    <property type="match status" value="1"/>
</dbReference>
<reference evidence="4" key="1">
    <citation type="journal article" date="2014" name="Front. Microbiol.">
        <title>High frequency of phylogenetically diverse reductive dehalogenase-homologous genes in deep subseafloor sedimentary metagenomes.</title>
        <authorList>
            <person name="Kawai M."/>
            <person name="Futagami T."/>
            <person name="Toyoda A."/>
            <person name="Takaki Y."/>
            <person name="Nishi S."/>
            <person name="Hori S."/>
            <person name="Arai W."/>
            <person name="Tsubouchi T."/>
            <person name="Morono Y."/>
            <person name="Uchiyama I."/>
            <person name="Ito T."/>
            <person name="Fujiyama A."/>
            <person name="Inagaki F."/>
            <person name="Takami H."/>
        </authorList>
    </citation>
    <scope>NUCLEOTIDE SEQUENCE</scope>
    <source>
        <strain evidence="4">Expedition CK06-06</strain>
    </source>
</reference>
<keyword evidence="1" id="KW-0489">Methyltransferase</keyword>
<proteinExistence type="predicted"/>
<evidence type="ECO:0008006" key="5">
    <source>
        <dbReference type="Google" id="ProtNLM"/>
    </source>
</evidence>
<evidence type="ECO:0000256" key="2">
    <source>
        <dbReference type="ARBA" id="ARBA00022679"/>
    </source>
</evidence>
<dbReference type="InterPro" id="IPR029063">
    <property type="entry name" value="SAM-dependent_MTases_sf"/>
</dbReference>
<protein>
    <recommendedName>
        <fullName evidence="5">MT-A70 family protein</fullName>
    </recommendedName>
</protein>
<sequence>MALPVSDWVDKECQLWLWTTNSHLHDAFHCLERWGFRYITTATWVKTSYGLGYWLRGQTEHVLLAVRGNPREFLKGPHGAAEHGYSTVIMAPRTHHSEKPQAFYDMAEALGAEPRLEVFARKHRLGWDTWGDELGIKL</sequence>
<dbReference type="PROSITE" id="PS51143">
    <property type="entry name" value="MT_A70"/>
    <property type="match status" value="1"/>
</dbReference>
<dbReference type="GO" id="GO:0001734">
    <property type="term" value="F:mRNA m(6)A methyltransferase activity"/>
    <property type="evidence" value="ECO:0007669"/>
    <property type="project" value="UniProtKB-ARBA"/>
</dbReference>
<keyword evidence="3" id="KW-0949">S-adenosyl-L-methionine</keyword>
<evidence type="ECO:0000313" key="4">
    <source>
        <dbReference type="EMBL" id="GAH37856.1"/>
    </source>
</evidence>
<dbReference type="GO" id="GO:0032259">
    <property type="term" value="P:methylation"/>
    <property type="evidence" value="ECO:0007669"/>
    <property type="project" value="UniProtKB-KW"/>
</dbReference>
<keyword evidence="2" id="KW-0808">Transferase</keyword>